<dbReference type="EMBL" id="JAZGQK010000023">
    <property type="protein sequence ID" value="MEE6261770.1"/>
    <property type="molecule type" value="Genomic_DNA"/>
</dbReference>
<organism evidence="1 2">
    <name type="scientific">Plantactinospora sonchi</name>
    <dbReference type="NCBI Taxonomy" id="1544735"/>
    <lineage>
        <taxon>Bacteria</taxon>
        <taxon>Bacillati</taxon>
        <taxon>Actinomycetota</taxon>
        <taxon>Actinomycetes</taxon>
        <taxon>Micromonosporales</taxon>
        <taxon>Micromonosporaceae</taxon>
        <taxon>Plantactinospora</taxon>
    </lineage>
</organism>
<gene>
    <name evidence="1" type="ORF">V1633_25110</name>
</gene>
<reference evidence="1 2" key="1">
    <citation type="submission" date="2024-01" db="EMBL/GenBank/DDBJ databases">
        <title>Genome insights into Plantactinospora sonchi sp. nov.</title>
        <authorList>
            <person name="Wang L."/>
        </authorList>
    </citation>
    <scope>NUCLEOTIDE SEQUENCE [LARGE SCALE GENOMIC DNA]</scope>
    <source>
        <strain evidence="1 2">NEAU-QY2</strain>
    </source>
</reference>
<dbReference type="Proteomes" id="UP001332243">
    <property type="component" value="Unassembled WGS sequence"/>
</dbReference>
<name>A0ABU7RZD7_9ACTN</name>
<proteinExistence type="predicted"/>
<sequence>MVYTHRLTGRDLLLLTGPRAGGHLAVGDTVVIRTPAGGTLRTAVRTVEAHTRPGTIIVGVPASIGDVPAGSLLYLP</sequence>
<comment type="caution">
    <text evidence="1">The sequence shown here is derived from an EMBL/GenBank/DDBJ whole genome shotgun (WGS) entry which is preliminary data.</text>
</comment>
<protein>
    <submittedName>
        <fullName evidence="1">Uncharacterized protein</fullName>
    </submittedName>
</protein>
<evidence type="ECO:0000313" key="1">
    <source>
        <dbReference type="EMBL" id="MEE6261770.1"/>
    </source>
</evidence>
<dbReference type="RefSeq" id="WP_331216858.1">
    <property type="nucleotide sequence ID" value="NZ_JAZGQK010000023.1"/>
</dbReference>
<evidence type="ECO:0000313" key="2">
    <source>
        <dbReference type="Proteomes" id="UP001332243"/>
    </source>
</evidence>
<accession>A0ABU7RZD7</accession>
<keyword evidence="2" id="KW-1185">Reference proteome</keyword>